<dbReference type="SMART" id="SM01134">
    <property type="entry name" value="DeoRC"/>
    <property type="match status" value="1"/>
</dbReference>
<keyword evidence="1" id="KW-0678">Repressor</keyword>
<dbReference type="PRINTS" id="PR00037">
    <property type="entry name" value="HTHLACR"/>
</dbReference>
<dbReference type="InterPro" id="IPR018356">
    <property type="entry name" value="Tscrpt_reg_HTH_DeoR_CS"/>
</dbReference>
<organism evidence="6 7">
    <name type="scientific">Morococcus cerebrosus</name>
    <dbReference type="NCBI Taxonomy" id="1056807"/>
    <lineage>
        <taxon>Bacteria</taxon>
        <taxon>Pseudomonadati</taxon>
        <taxon>Pseudomonadota</taxon>
        <taxon>Betaproteobacteria</taxon>
        <taxon>Neisseriales</taxon>
        <taxon>Neisseriaceae</taxon>
        <taxon>Morococcus</taxon>
    </lineage>
</organism>
<dbReference type="Proteomes" id="UP000031390">
    <property type="component" value="Unassembled WGS sequence"/>
</dbReference>
<dbReference type="InterPro" id="IPR037171">
    <property type="entry name" value="NagB/RpiA_transferase-like"/>
</dbReference>
<reference evidence="6 7" key="1">
    <citation type="submission" date="2014-12" db="EMBL/GenBank/DDBJ databases">
        <title>Genome sequence of Morococcus cerebrosus.</title>
        <authorList>
            <person name="Shin S.-K."/>
            <person name="Yi H."/>
        </authorList>
    </citation>
    <scope>NUCLEOTIDE SEQUENCE [LARGE SCALE GENOMIC DNA]</scope>
    <source>
        <strain evidence="6 7">CIP 81.93</strain>
    </source>
</reference>
<name>A0A0C1GGX5_9NEIS</name>
<dbReference type="PATRIC" id="fig|1056807.3.peg.2524"/>
<dbReference type="InterPro" id="IPR050313">
    <property type="entry name" value="Carb_Metab_HTH_regulators"/>
</dbReference>
<dbReference type="PROSITE" id="PS51000">
    <property type="entry name" value="HTH_DEOR_2"/>
    <property type="match status" value="1"/>
</dbReference>
<gene>
    <name evidence="6" type="ORF">MCC93_26340</name>
</gene>
<evidence type="ECO:0000256" key="3">
    <source>
        <dbReference type="ARBA" id="ARBA00023125"/>
    </source>
</evidence>
<dbReference type="InterPro" id="IPR001034">
    <property type="entry name" value="DeoR_HTH"/>
</dbReference>
<dbReference type="Pfam" id="PF00455">
    <property type="entry name" value="DeoRC"/>
    <property type="match status" value="1"/>
</dbReference>
<dbReference type="SUPFAM" id="SSF46785">
    <property type="entry name" value="Winged helix' DNA-binding domain"/>
    <property type="match status" value="1"/>
</dbReference>
<dbReference type="Pfam" id="PF08220">
    <property type="entry name" value="HTH_DeoR"/>
    <property type="match status" value="1"/>
</dbReference>
<protein>
    <submittedName>
        <fullName evidence="6">DeoR family transcriptional regulator</fullName>
    </submittedName>
</protein>
<keyword evidence="3" id="KW-0238">DNA-binding</keyword>
<dbReference type="EMBL" id="JUFZ01000138">
    <property type="protein sequence ID" value="KIC05905.1"/>
    <property type="molecule type" value="Genomic_DNA"/>
</dbReference>
<dbReference type="Gene3D" id="1.10.10.10">
    <property type="entry name" value="Winged helix-like DNA-binding domain superfamily/Winged helix DNA-binding domain"/>
    <property type="match status" value="1"/>
</dbReference>
<dbReference type="SMART" id="SM00420">
    <property type="entry name" value="HTH_DEOR"/>
    <property type="match status" value="1"/>
</dbReference>
<sequence length="314" mass="35277">MVNGSQSRRSSENRGFRFSDDLWFWVKPNRRQPFPILGKRRTIRIQTNRNELKQIQMKPKIQRHEHILALVREQHFMTVEQLAEALDVTPQTIRRDIQELSETRQLKRYHGGASVGDISGGVAQGKRKHCQNEKNAIARLIAAHIPDNSSLFISIGTTMEAVAAELVKQRKNLRIITNNIYVASITSARTDYTVIITSGVVRPLDGGITGVATVDFINQFKVDYAVMSTHGVESDGSLLDYDYKEVSVMQAMMTNARVRYLGVDHSKFNSNALVRLGDIGSFDKVFTDRVPEAAMQKVLGDAGVEWLVAEPVPL</sequence>
<dbReference type="GO" id="GO:0003677">
    <property type="term" value="F:DNA binding"/>
    <property type="evidence" value="ECO:0007669"/>
    <property type="project" value="UniProtKB-KW"/>
</dbReference>
<dbReference type="PANTHER" id="PTHR30363">
    <property type="entry name" value="HTH-TYPE TRANSCRIPTIONAL REGULATOR SRLR-RELATED"/>
    <property type="match status" value="1"/>
</dbReference>
<dbReference type="GO" id="GO:0003700">
    <property type="term" value="F:DNA-binding transcription factor activity"/>
    <property type="evidence" value="ECO:0007669"/>
    <property type="project" value="InterPro"/>
</dbReference>
<dbReference type="AlphaFoldDB" id="A0A0C1GGX5"/>
<evidence type="ECO:0000256" key="1">
    <source>
        <dbReference type="ARBA" id="ARBA00022491"/>
    </source>
</evidence>
<evidence type="ECO:0000259" key="5">
    <source>
        <dbReference type="PROSITE" id="PS51000"/>
    </source>
</evidence>
<dbReference type="InterPro" id="IPR036390">
    <property type="entry name" value="WH_DNA-bd_sf"/>
</dbReference>
<evidence type="ECO:0000256" key="4">
    <source>
        <dbReference type="ARBA" id="ARBA00023163"/>
    </source>
</evidence>
<comment type="caution">
    <text evidence="6">The sequence shown here is derived from an EMBL/GenBank/DDBJ whole genome shotgun (WGS) entry which is preliminary data.</text>
</comment>
<dbReference type="Gene3D" id="3.30.750.70">
    <property type="entry name" value="4-hydroxybutyrate coenzyme like domains"/>
    <property type="match status" value="1"/>
</dbReference>
<dbReference type="InterPro" id="IPR036388">
    <property type="entry name" value="WH-like_DNA-bd_sf"/>
</dbReference>
<keyword evidence="2" id="KW-0805">Transcription regulation</keyword>
<proteinExistence type="predicted"/>
<dbReference type="InterPro" id="IPR014036">
    <property type="entry name" value="DeoR-like_C"/>
</dbReference>
<accession>A0A0C1GGX5</accession>
<evidence type="ECO:0000313" key="7">
    <source>
        <dbReference type="Proteomes" id="UP000031390"/>
    </source>
</evidence>
<evidence type="ECO:0000256" key="2">
    <source>
        <dbReference type="ARBA" id="ARBA00023015"/>
    </source>
</evidence>
<keyword evidence="4" id="KW-0804">Transcription</keyword>
<dbReference type="SUPFAM" id="SSF100950">
    <property type="entry name" value="NagB/RpiA/CoA transferase-like"/>
    <property type="match status" value="1"/>
</dbReference>
<dbReference type="PANTHER" id="PTHR30363:SF4">
    <property type="entry name" value="GLYCEROL-3-PHOSPHATE REGULON REPRESSOR"/>
    <property type="match status" value="1"/>
</dbReference>
<feature type="domain" description="HTH deoR-type" evidence="5">
    <location>
        <begin position="60"/>
        <end position="115"/>
    </location>
</feature>
<dbReference type="PROSITE" id="PS00894">
    <property type="entry name" value="HTH_DEOR_1"/>
    <property type="match status" value="1"/>
</dbReference>
<evidence type="ECO:0000313" key="6">
    <source>
        <dbReference type="EMBL" id="KIC05905.1"/>
    </source>
</evidence>